<dbReference type="PANTHER" id="PTHR43065:SF46">
    <property type="entry name" value="C4-DICARBOXYLATE TRANSPORT SENSOR PROTEIN DCTB"/>
    <property type="match status" value="1"/>
</dbReference>
<dbReference type="SMART" id="SM00065">
    <property type="entry name" value="GAF"/>
    <property type="match status" value="1"/>
</dbReference>
<dbReference type="SUPFAM" id="SSF55874">
    <property type="entry name" value="ATPase domain of HSP90 chaperone/DNA topoisomerase II/histidine kinase"/>
    <property type="match status" value="1"/>
</dbReference>
<dbReference type="InterPro" id="IPR003661">
    <property type="entry name" value="HisK_dim/P_dom"/>
</dbReference>
<dbReference type="InterPro" id="IPR005467">
    <property type="entry name" value="His_kinase_dom"/>
</dbReference>
<dbReference type="SUPFAM" id="SSF52172">
    <property type="entry name" value="CheY-like"/>
    <property type="match status" value="1"/>
</dbReference>
<evidence type="ECO:0000313" key="13">
    <source>
        <dbReference type="Proteomes" id="UP000317716"/>
    </source>
</evidence>
<feature type="domain" description="Histidine kinase" evidence="10">
    <location>
        <begin position="316"/>
        <end position="529"/>
    </location>
</feature>
<dbReference type="PANTHER" id="PTHR43065">
    <property type="entry name" value="SENSOR HISTIDINE KINASE"/>
    <property type="match status" value="1"/>
</dbReference>
<dbReference type="Pfam" id="PF00512">
    <property type="entry name" value="HisKA"/>
    <property type="match status" value="1"/>
</dbReference>
<evidence type="ECO:0000256" key="3">
    <source>
        <dbReference type="ARBA" id="ARBA00022553"/>
    </source>
</evidence>
<dbReference type="Gene3D" id="3.30.450.40">
    <property type="match status" value="1"/>
</dbReference>
<keyword evidence="4" id="KW-0808">Transferase</keyword>
<name>A0A538SSS3_UNCEI</name>
<dbReference type="InterPro" id="IPR003018">
    <property type="entry name" value="GAF"/>
</dbReference>
<dbReference type="PROSITE" id="PS50110">
    <property type="entry name" value="RESPONSE_REGULATORY"/>
    <property type="match status" value="1"/>
</dbReference>
<dbReference type="Pfam" id="PF02518">
    <property type="entry name" value="HATPase_c"/>
    <property type="match status" value="1"/>
</dbReference>
<evidence type="ECO:0000256" key="6">
    <source>
        <dbReference type="ARBA" id="ARBA00022777"/>
    </source>
</evidence>
<dbReference type="Pfam" id="PF13185">
    <property type="entry name" value="GAF_2"/>
    <property type="match status" value="1"/>
</dbReference>
<keyword evidence="7" id="KW-0067">ATP-binding</keyword>
<dbReference type="SUPFAM" id="SSF47384">
    <property type="entry name" value="Homodimeric domain of signal transducing histidine kinase"/>
    <property type="match status" value="1"/>
</dbReference>
<dbReference type="SMART" id="SM00388">
    <property type="entry name" value="HisKA"/>
    <property type="match status" value="1"/>
</dbReference>
<evidence type="ECO:0000313" key="12">
    <source>
        <dbReference type="EMBL" id="TMQ54438.1"/>
    </source>
</evidence>
<dbReference type="GO" id="GO:0005524">
    <property type="term" value="F:ATP binding"/>
    <property type="evidence" value="ECO:0007669"/>
    <property type="project" value="UniProtKB-KW"/>
</dbReference>
<dbReference type="PRINTS" id="PR00344">
    <property type="entry name" value="BCTRLSENSOR"/>
</dbReference>
<dbReference type="Proteomes" id="UP000317716">
    <property type="component" value="Unassembled WGS sequence"/>
</dbReference>
<dbReference type="PROSITE" id="PS50109">
    <property type="entry name" value="HIS_KIN"/>
    <property type="match status" value="1"/>
</dbReference>
<dbReference type="InterPro" id="IPR004358">
    <property type="entry name" value="Sig_transdc_His_kin-like_C"/>
</dbReference>
<dbReference type="InterPro" id="IPR003594">
    <property type="entry name" value="HATPase_dom"/>
</dbReference>
<dbReference type="EMBL" id="VBOS01000272">
    <property type="protein sequence ID" value="TMQ54438.1"/>
    <property type="molecule type" value="Genomic_DNA"/>
</dbReference>
<dbReference type="Pfam" id="PF00072">
    <property type="entry name" value="Response_reg"/>
    <property type="match status" value="1"/>
</dbReference>
<dbReference type="InterPro" id="IPR001789">
    <property type="entry name" value="Sig_transdc_resp-reg_receiver"/>
</dbReference>
<evidence type="ECO:0000259" key="11">
    <source>
        <dbReference type="PROSITE" id="PS50110"/>
    </source>
</evidence>
<dbReference type="EC" id="2.7.13.3" evidence="2"/>
<protein>
    <recommendedName>
        <fullName evidence="2">histidine kinase</fullName>
        <ecNumber evidence="2">2.7.13.3</ecNumber>
    </recommendedName>
</protein>
<evidence type="ECO:0000256" key="2">
    <source>
        <dbReference type="ARBA" id="ARBA00012438"/>
    </source>
</evidence>
<dbReference type="InterPro" id="IPR036097">
    <property type="entry name" value="HisK_dim/P_sf"/>
</dbReference>
<comment type="catalytic activity">
    <reaction evidence="1">
        <text>ATP + protein L-histidine = ADP + protein N-phospho-L-histidine.</text>
        <dbReference type="EC" id="2.7.13.3"/>
    </reaction>
</comment>
<dbReference type="InterPro" id="IPR036890">
    <property type="entry name" value="HATPase_C_sf"/>
</dbReference>
<keyword evidence="3 9" id="KW-0597">Phosphoprotein</keyword>
<evidence type="ECO:0000256" key="1">
    <source>
        <dbReference type="ARBA" id="ARBA00000085"/>
    </source>
</evidence>
<dbReference type="GO" id="GO:0000155">
    <property type="term" value="F:phosphorelay sensor kinase activity"/>
    <property type="evidence" value="ECO:0007669"/>
    <property type="project" value="InterPro"/>
</dbReference>
<dbReference type="Gene3D" id="1.10.287.130">
    <property type="match status" value="1"/>
</dbReference>
<keyword evidence="5" id="KW-0547">Nucleotide-binding</keyword>
<dbReference type="AlphaFoldDB" id="A0A538SSS3"/>
<proteinExistence type="predicted"/>
<evidence type="ECO:0000256" key="8">
    <source>
        <dbReference type="ARBA" id="ARBA00023012"/>
    </source>
</evidence>
<dbReference type="Gene3D" id="3.40.50.2300">
    <property type="match status" value="1"/>
</dbReference>
<dbReference type="InterPro" id="IPR029016">
    <property type="entry name" value="GAF-like_dom_sf"/>
</dbReference>
<evidence type="ECO:0000256" key="9">
    <source>
        <dbReference type="PROSITE-ProRule" id="PRU00169"/>
    </source>
</evidence>
<sequence length="671" mass="72976">MSSRLAHSIRRHRSTLEKRVARELSAALGDDGARREAAKLVESLAVGIERDHPESLRRLVRESSRRWRGCGAEPRAVERALAALVLPRASGAEPEADGPWGTIERGQPVLDTAARLQRERIEKNKFAALLTVSHAVANSLELGTILATIAGQVREVIQTDECTVFLYDEQEKVLRPKVCDADSFRDEIMNVRLKLGEGITGAVAQSGRGEIVNDAERDPRAAQVPGTPEEHSSLLCVPLLAREKVVGVITLTRTSGRSFEPEDLELATLFAGHCSTAIENARHYEETRAALVELRETQAQLVQSAKLNALGEMAGGVAHDFNNLLSAVLGRTQLLLQGVRDPEIRRQLQVIERAALDGAETVRRVQEFTRVRSDGHFATLRLNELLREVVGRTRAAWEAGPRRNGIAVEIEFALAARQTIAGSASEIRELFANLVLNAVDALPWGGQIRISTADEGSDVVVRIRDTGIGMDEETRQRVFDPFFSTKSARGTGLGLSVARGIVTRHRGSIVVESEPHLGAEFTVRFPAGGSPGLPPAPFSPGRLPRLRVLAVDDEKPVLDVLADLLRALDQQVDTALGGAAGLERFEQGEYQVVFTDLSMPEVNGWDLTLAVKSRRPDVAVVVVTGWGLQLEEETARAHGVDLLVAKPFSIEDLELALQRVGDSLAPRSAAG</sequence>
<gene>
    <name evidence="12" type="ORF">E6K72_07830</name>
</gene>
<accession>A0A538SSS3</accession>
<dbReference type="CDD" id="cd17546">
    <property type="entry name" value="REC_hyHK_CKI1_RcsC-like"/>
    <property type="match status" value="1"/>
</dbReference>
<organism evidence="12 13">
    <name type="scientific">Eiseniibacteriota bacterium</name>
    <dbReference type="NCBI Taxonomy" id="2212470"/>
    <lineage>
        <taxon>Bacteria</taxon>
        <taxon>Candidatus Eiseniibacteriota</taxon>
    </lineage>
</organism>
<dbReference type="SMART" id="SM00448">
    <property type="entry name" value="REC"/>
    <property type="match status" value="1"/>
</dbReference>
<evidence type="ECO:0000256" key="4">
    <source>
        <dbReference type="ARBA" id="ARBA00022679"/>
    </source>
</evidence>
<evidence type="ECO:0000256" key="5">
    <source>
        <dbReference type="ARBA" id="ARBA00022741"/>
    </source>
</evidence>
<dbReference type="InterPro" id="IPR011006">
    <property type="entry name" value="CheY-like_superfamily"/>
</dbReference>
<evidence type="ECO:0000259" key="10">
    <source>
        <dbReference type="PROSITE" id="PS50109"/>
    </source>
</evidence>
<comment type="caution">
    <text evidence="12">The sequence shown here is derived from an EMBL/GenBank/DDBJ whole genome shotgun (WGS) entry which is preliminary data.</text>
</comment>
<feature type="modified residue" description="4-aspartylphosphate" evidence="9">
    <location>
        <position position="596"/>
    </location>
</feature>
<dbReference type="SMART" id="SM00387">
    <property type="entry name" value="HATPase_c"/>
    <property type="match status" value="1"/>
</dbReference>
<dbReference type="SUPFAM" id="SSF55781">
    <property type="entry name" value="GAF domain-like"/>
    <property type="match status" value="1"/>
</dbReference>
<keyword evidence="8" id="KW-0902">Two-component regulatory system</keyword>
<evidence type="ECO:0000256" key="7">
    <source>
        <dbReference type="ARBA" id="ARBA00022840"/>
    </source>
</evidence>
<dbReference type="Gene3D" id="3.30.565.10">
    <property type="entry name" value="Histidine kinase-like ATPase, C-terminal domain"/>
    <property type="match status" value="1"/>
</dbReference>
<reference evidence="12 13" key="1">
    <citation type="journal article" date="2019" name="Nat. Microbiol.">
        <title>Mediterranean grassland soil C-N compound turnover is dependent on rainfall and depth, and is mediated by genomically divergent microorganisms.</title>
        <authorList>
            <person name="Diamond S."/>
            <person name="Andeer P.F."/>
            <person name="Li Z."/>
            <person name="Crits-Christoph A."/>
            <person name="Burstein D."/>
            <person name="Anantharaman K."/>
            <person name="Lane K.R."/>
            <person name="Thomas B.C."/>
            <person name="Pan C."/>
            <person name="Northen T.R."/>
            <person name="Banfield J.F."/>
        </authorList>
    </citation>
    <scope>NUCLEOTIDE SEQUENCE [LARGE SCALE GENOMIC DNA]</scope>
    <source>
        <strain evidence="12">WS_2</strain>
    </source>
</reference>
<feature type="domain" description="Response regulatory" evidence="11">
    <location>
        <begin position="547"/>
        <end position="661"/>
    </location>
</feature>
<keyword evidence="6" id="KW-0418">Kinase</keyword>
<dbReference type="CDD" id="cd00082">
    <property type="entry name" value="HisKA"/>
    <property type="match status" value="1"/>
</dbReference>